<feature type="compositionally biased region" description="Polar residues" evidence="12">
    <location>
        <begin position="1010"/>
        <end position="1023"/>
    </location>
</feature>
<evidence type="ECO:0000256" key="8">
    <source>
        <dbReference type="ARBA" id="ARBA00023212"/>
    </source>
</evidence>
<dbReference type="GO" id="GO:0051231">
    <property type="term" value="P:spindle elongation"/>
    <property type="evidence" value="ECO:0007669"/>
    <property type="project" value="TreeGrafter"/>
</dbReference>
<organism evidence="14 15">
    <name type="scientific">Planoprotostelium fungivorum</name>
    <dbReference type="NCBI Taxonomy" id="1890364"/>
    <lineage>
        <taxon>Eukaryota</taxon>
        <taxon>Amoebozoa</taxon>
        <taxon>Evosea</taxon>
        <taxon>Variosea</taxon>
        <taxon>Cavosteliida</taxon>
        <taxon>Cavosteliaceae</taxon>
        <taxon>Planoprotostelium</taxon>
    </lineage>
</organism>
<dbReference type="STRING" id="1890364.A0A2P6NQY4"/>
<dbReference type="PROSITE" id="PS00411">
    <property type="entry name" value="KINESIN_MOTOR_1"/>
    <property type="match status" value="1"/>
</dbReference>
<dbReference type="GO" id="GO:0090307">
    <property type="term" value="P:mitotic spindle assembly"/>
    <property type="evidence" value="ECO:0007669"/>
    <property type="project" value="TreeGrafter"/>
</dbReference>
<dbReference type="GO" id="GO:0007018">
    <property type="term" value="P:microtubule-based movement"/>
    <property type="evidence" value="ECO:0007669"/>
    <property type="project" value="InterPro"/>
</dbReference>
<keyword evidence="5 10" id="KW-0547">Nucleotide-binding</keyword>
<accession>A0A2P6NQY4</accession>
<evidence type="ECO:0000256" key="1">
    <source>
        <dbReference type="ARBA" id="ARBA00004245"/>
    </source>
</evidence>
<keyword evidence="6 10" id="KW-0067">ATP-binding</keyword>
<evidence type="ECO:0000313" key="15">
    <source>
        <dbReference type="Proteomes" id="UP000241769"/>
    </source>
</evidence>
<keyword evidence="3" id="KW-0963">Cytoplasm</keyword>
<reference evidence="14 15" key="1">
    <citation type="journal article" date="2018" name="Genome Biol. Evol.">
        <title>Multiple Roots of Fruiting Body Formation in Amoebozoa.</title>
        <authorList>
            <person name="Hillmann F."/>
            <person name="Forbes G."/>
            <person name="Novohradska S."/>
            <person name="Ferling I."/>
            <person name="Riege K."/>
            <person name="Groth M."/>
            <person name="Westermann M."/>
            <person name="Marz M."/>
            <person name="Spaller T."/>
            <person name="Winckler T."/>
            <person name="Schaap P."/>
            <person name="Glockner G."/>
        </authorList>
    </citation>
    <scope>NUCLEOTIDE SEQUENCE [LARGE SCALE GENOMIC DNA]</scope>
    <source>
        <strain evidence="14 15">Jena</strain>
    </source>
</reference>
<dbReference type="EMBL" id="MDYQ01000032">
    <property type="protein sequence ID" value="PRP86354.1"/>
    <property type="molecule type" value="Genomic_DNA"/>
</dbReference>
<dbReference type="GO" id="GO:0005876">
    <property type="term" value="C:spindle microtubule"/>
    <property type="evidence" value="ECO:0007669"/>
    <property type="project" value="TreeGrafter"/>
</dbReference>
<dbReference type="InterPro" id="IPR047149">
    <property type="entry name" value="KIF11-like"/>
</dbReference>
<keyword evidence="11" id="KW-0175">Coiled coil</keyword>
<keyword evidence="4" id="KW-0493">Microtubule</keyword>
<evidence type="ECO:0000256" key="10">
    <source>
        <dbReference type="PROSITE-ProRule" id="PRU00283"/>
    </source>
</evidence>
<dbReference type="PANTHER" id="PTHR47970">
    <property type="entry name" value="KINESIN-LIKE PROTEIN KIF11"/>
    <property type="match status" value="1"/>
</dbReference>
<dbReference type="PANTHER" id="PTHR47970:SF12">
    <property type="entry name" value="KINESIN FAMILY MEMBER 11"/>
    <property type="match status" value="1"/>
</dbReference>
<dbReference type="GO" id="GO:0008574">
    <property type="term" value="F:plus-end-directed microtubule motor activity"/>
    <property type="evidence" value="ECO:0007669"/>
    <property type="project" value="TreeGrafter"/>
</dbReference>
<feature type="compositionally biased region" description="Polar residues" evidence="12">
    <location>
        <begin position="820"/>
        <end position="830"/>
    </location>
</feature>
<gene>
    <name evidence="14" type="ORF">PROFUN_05495</name>
</gene>
<evidence type="ECO:0000256" key="12">
    <source>
        <dbReference type="SAM" id="MobiDB-lite"/>
    </source>
</evidence>
<dbReference type="InterPro" id="IPR036961">
    <property type="entry name" value="Kinesin_motor_dom_sf"/>
</dbReference>
<evidence type="ECO:0000256" key="4">
    <source>
        <dbReference type="ARBA" id="ARBA00022701"/>
    </source>
</evidence>
<evidence type="ECO:0000256" key="3">
    <source>
        <dbReference type="ARBA" id="ARBA00022490"/>
    </source>
</evidence>
<protein>
    <recommendedName>
        <fullName evidence="13">Kinesin motor domain-containing protein</fullName>
    </recommendedName>
</protein>
<proteinExistence type="inferred from homology"/>
<feature type="coiled-coil region" evidence="11">
    <location>
        <begin position="363"/>
        <end position="469"/>
    </location>
</feature>
<dbReference type="InterPro" id="IPR001752">
    <property type="entry name" value="Kinesin_motor_dom"/>
</dbReference>
<dbReference type="OrthoDB" id="3176171at2759"/>
<keyword evidence="8" id="KW-0206">Cytoskeleton</keyword>
<dbReference type="GO" id="GO:0008017">
    <property type="term" value="F:microtubule binding"/>
    <property type="evidence" value="ECO:0007669"/>
    <property type="project" value="InterPro"/>
</dbReference>
<dbReference type="Gene3D" id="3.40.850.10">
    <property type="entry name" value="Kinesin motor domain"/>
    <property type="match status" value="1"/>
</dbReference>
<evidence type="ECO:0000259" key="13">
    <source>
        <dbReference type="PROSITE" id="PS50067"/>
    </source>
</evidence>
<comment type="caution">
    <text evidence="14">The sequence shown here is derived from an EMBL/GenBank/DDBJ whole genome shotgun (WGS) entry which is preliminary data.</text>
</comment>
<dbReference type="InParanoid" id="A0A2P6NQY4"/>
<feature type="region of interest" description="Disordered" evidence="12">
    <location>
        <begin position="990"/>
        <end position="1023"/>
    </location>
</feature>
<dbReference type="FunFam" id="3.40.850.10:FF:000019">
    <property type="entry name" value="Kinesin-like protein KIN-5D"/>
    <property type="match status" value="1"/>
</dbReference>
<keyword evidence="7 10" id="KW-0505">Motor protein</keyword>
<comment type="subcellular location">
    <subcellularLocation>
        <location evidence="1">Cytoplasm</location>
        <location evidence="1">Cytoskeleton</location>
    </subcellularLocation>
</comment>
<dbReference type="GO" id="GO:0005524">
    <property type="term" value="F:ATP binding"/>
    <property type="evidence" value="ECO:0007669"/>
    <property type="project" value="UniProtKB-UniRule"/>
</dbReference>
<evidence type="ECO:0000256" key="11">
    <source>
        <dbReference type="SAM" id="Coils"/>
    </source>
</evidence>
<evidence type="ECO:0000256" key="2">
    <source>
        <dbReference type="ARBA" id="ARBA00022448"/>
    </source>
</evidence>
<dbReference type="InterPro" id="IPR027417">
    <property type="entry name" value="P-loop_NTPase"/>
</dbReference>
<dbReference type="FunCoup" id="A0A2P6NQY4">
    <property type="interactions" value="3"/>
</dbReference>
<dbReference type="Proteomes" id="UP000241769">
    <property type="component" value="Unassembled WGS sequence"/>
</dbReference>
<evidence type="ECO:0000256" key="6">
    <source>
        <dbReference type="ARBA" id="ARBA00022840"/>
    </source>
</evidence>
<dbReference type="GO" id="GO:0072686">
    <property type="term" value="C:mitotic spindle"/>
    <property type="evidence" value="ECO:0007669"/>
    <property type="project" value="TreeGrafter"/>
</dbReference>
<feature type="binding site" evidence="10">
    <location>
        <begin position="94"/>
        <end position="101"/>
    </location>
    <ligand>
        <name>ATP</name>
        <dbReference type="ChEBI" id="CHEBI:30616"/>
    </ligand>
</feature>
<dbReference type="SUPFAM" id="SSF52540">
    <property type="entry name" value="P-loop containing nucleoside triphosphate hydrolases"/>
    <property type="match status" value="1"/>
</dbReference>
<keyword evidence="2" id="KW-0813">Transport</keyword>
<sequence>MSSNKEKDAEATCPIQVVVRCRPCNEREKVEGILSFPSRREISVSHRNSRQSKTYTFDQVYSPDANQIDIFDTTVKPIVCEVMQGFNCTIFAYGQTGTGKTYTMEGAARPDQVNLSQGLPKDAGIIPRAVDQIFHMLSKQSEYTVSVSFLELYNENLRDLLADKENQTNLRVLDDANHGTNIQGMEEVPVLTPSDVFRELSKGLQHRQVAETKMNATSSRSHSIFTIIIRTKEPTPGGEDLCRIGKLNLVDLAGSENVGKSGVKDTKLQEAKNINKSLVALGRVINALVEKSSGNHVPYRESKLTRILRDSLGGHTKTCIIATVSPSSCSYDETNSTLDYASKAKNIKNAPQINQKMTAKTLIKEIENTNAILRRQLEAARSGSGFYVDNDTWSEMHKTKEYQLQEIERLDARIKALDDEKNIWLNAFHTKQEENGQLTCSLHDKTEKLEMREQELSETQNVLQQTQDVVQAQSAEISTHKKVENMLFSDAQALSSTLKGSMHDNDQLHSKVARKTSVEENNFKVVEQLGTQLEKYTREKTEKIGDFRAAQSMAVRALDGCMEEALTQTTDQLAVLRSQISGLEGLLVENHKAMASLVDAHREKIDGELDEISSTGQAASALHGKLLEKFLEDSCAVAASLRAQVETHERELSLSLSLQRERAIKSRDSSLLFSSQQSQKLTQVEEFTTSHAANQTQRLQSTRETLDKLEGDYKQTAQFVQEQLFKNINDMVQKAFQQTTVFYSESLRTVHNTVDHHTRDVKEGRERVVEEVGGLKDSCRSFSVEKQENARVELEEISKMERLVQNHVVDQTQSAAASATLHTAFQSESSEQQKDLDSTLSRHVTHAKSQICEFTSHHTESATSHSQSQKQVTDGLTSHVETINTSLIQNSEKERSIVEDSHQQHEQRTQQLHSDTMDFHLSASRLVAARDVPTGATPVRKNLSFPTIPPMTPVSGVNTYTVRATELTLSPPQPLFRDEVEIEETKLKVRAPTTTKLAPPSVRSSKGVASGNNKENLSNGNKA</sequence>
<dbReference type="PROSITE" id="PS50067">
    <property type="entry name" value="KINESIN_MOTOR_2"/>
    <property type="match status" value="1"/>
</dbReference>
<feature type="region of interest" description="Disordered" evidence="12">
    <location>
        <begin position="856"/>
        <end position="876"/>
    </location>
</feature>
<evidence type="ECO:0000256" key="9">
    <source>
        <dbReference type="ARBA" id="ARBA00034704"/>
    </source>
</evidence>
<name>A0A2P6NQY4_9EUKA</name>
<evidence type="ECO:0000256" key="7">
    <source>
        <dbReference type="ARBA" id="ARBA00023175"/>
    </source>
</evidence>
<dbReference type="SMART" id="SM00129">
    <property type="entry name" value="KISc"/>
    <property type="match status" value="1"/>
</dbReference>
<dbReference type="PRINTS" id="PR00380">
    <property type="entry name" value="KINESINHEAVY"/>
</dbReference>
<dbReference type="Pfam" id="PF00225">
    <property type="entry name" value="Kinesin"/>
    <property type="match status" value="1"/>
</dbReference>
<feature type="region of interest" description="Disordered" evidence="12">
    <location>
        <begin position="820"/>
        <end position="842"/>
    </location>
</feature>
<evidence type="ECO:0000256" key="5">
    <source>
        <dbReference type="ARBA" id="ARBA00022741"/>
    </source>
</evidence>
<evidence type="ECO:0000313" key="14">
    <source>
        <dbReference type="EMBL" id="PRP86354.1"/>
    </source>
</evidence>
<dbReference type="AlphaFoldDB" id="A0A2P6NQY4"/>
<feature type="domain" description="Kinesin motor" evidence="13">
    <location>
        <begin position="14"/>
        <end position="347"/>
    </location>
</feature>
<keyword evidence="15" id="KW-1185">Reference proteome</keyword>
<comment type="similarity">
    <text evidence="9">Belongs to the TRAFAC class myosin-kinesin ATPase superfamily. Kinesin family. KIN-5/BimC subfamily.</text>
</comment>
<dbReference type="InterPro" id="IPR019821">
    <property type="entry name" value="Kinesin_motor_CS"/>
</dbReference>